<feature type="transmembrane region" description="Helical" evidence="2">
    <location>
        <begin position="83"/>
        <end position="107"/>
    </location>
</feature>
<feature type="transmembrane region" description="Helical" evidence="2">
    <location>
        <begin position="187"/>
        <end position="207"/>
    </location>
</feature>
<feature type="compositionally biased region" description="Basic and acidic residues" evidence="1">
    <location>
        <begin position="41"/>
        <end position="53"/>
    </location>
</feature>
<gene>
    <name evidence="3" type="ORF">N7541_002455</name>
</gene>
<keyword evidence="2" id="KW-1133">Transmembrane helix</keyword>
<dbReference type="PANTHER" id="PTHR35394:SF5">
    <property type="entry name" value="DUF3176 DOMAIN-CONTAINING PROTEIN"/>
    <property type="match status" value="1"/>
</dbReference>
<reference evidence="3" key="1">
    <citation type="submission" date="2022-12" db="EMBL/GenBank/DDBJ databases">
        <authorList>
            <person name="Petersen C."/>
        </authorList>
    </citation>
    <scope>NUCLEOTIDE SEQUENCE</scope>
    <source>
        <strain evidence="3">IBT 35675</strain>
    </source>
</reference>
<evidence type="ECO:0000313" key="3">
    <source>
        <dbReference type="EMBL" id="KAJ5361611.1"/>
    </source>
</evidence>
<dbReference type="AlphaFoldDB" id="A0A9W9RKD3"/>
<comment type="caution">
    <text evidence="3">The sequence shown here is derived from an EMBL/GenBank/DDBJ whole genome shotgun (WGS) entry which is preliminary data.</text>
</comment>
<keyword evidence="2" id="KW-0812">Transmembrane</keyword>
<reference evidence="3" key="2">
    <citation type="journal article" date="2023" name="IMA Fungus">
        <title>Comparative genomic study of the Penicillium genus elucidates a diverse pangenome and 15 lateral gene transfer events.</title>
        <authorList>
            <person name="Petersen C."/>
            <person name="Sorensen T."/>
            <person name="Nielsen M.R."/>
            <person name="Sondergaard T.E."/>
            <person name="Sorensen J.L."/>
            <person name="Fitzpatrick D.A."/>
            <person name="Frisvad J.C."/>
            <person name="Nielsen K.L."/>
        </authorList>
    </citation>
    <scope>NUCLEOTIDE SEQUENCE</scope>
    <source>
        <strain evidence="3">IBT 35675</strain>
    </source>
</reference>
<proteinExistence type="predicted"/>
<dbReference type="Pfam" id="PF11374">
    <property type="entry name" value="DUF3176"/>
    <property type="match status" value="1"/>
</dbReference>
<dbReference type="InterPro" id="IPR021514">
    <property type="entry name" value="DUF3176"/>
</dbReference>
<keyword evidence="2" id="KW-0472">Membrane</keyword>
<feature type="region of interest" description="Disordered" evidence="1">
    <location>
        <begin position="1"/>
        <end position="68"/>
    </location>
</feature>
<evidence type="ECO:0000313" key="4">
    <source>
        <dbReference type="Proteomes" id="UP001148299"/>
    </source>
</evidence>
<dbReference type="PANTHER" id="PTHR35394">
    <property type="entry name" value="DUF3176 DOMAIN-CONTAINING PROTEIN"/>
    <property type="match status" value="1"/>
</dbReference>
<evidence type="ECO:0000256" key="2">
    <source>
        <dbReference type="SAM" id="Phobius"/>
    </source>
</evidence>
<feature type="compositionally biased region" description="Polar residues" evidence="1">
    <location>
        <begin position="54"/>
        <end position="68"/>
    </location>
</feature>
<protein>
    <submittedName>
        <fullName evidence="3">Uncharacterized protein</fullName>
    </submittedName>
</protein>
<dbReference type="Proteomes" id="UP001148299">
    <property type="component" value="Unassembled WGS sequence"/>
</dbReference>
<feature type="transmembrane region" description="Helical" evidence="2">
    <location>
        <begin position="119"/>
        <end position="140"/>
    </location>
</feature>
<feature type="transmembrane region" description="Helical" evidence="2">
    <location>
        <begin position="563"/>
        <end position="586"/>
    </location>
</feature>
<organism evidence="3 4">
    <name type="scientific">Penicillium brevicompactum</name>
    <dbReference type="NCBI Taxonomy" id="5074"/>
    <lineage>
        <taxon>Eukaryota</taxon>
        <taxon>Fungi</taxon>
        <taxon>Dikarya</taxon>
        <taxon>Ascomycota</taxon>
        <taxon>Pezizomycotina</taxon>
        <taxon>Eurotiomycetes</taxon>
        <taxon>Eurotiomycetidae</taxon>
        <taxon>Eurotiales</taxon>
        <taxon>Aspergillaceae</taxon>
        <taxon>Penicillium</taxon>
    </lineage>
</organism>
<dbReference type="EMBL" id="JAPZBR010000002">
    <property type="protein sequence ID" value="KAJ5361611.1"/>
    <property type="molecule type" value="Genomic_DNA"/>
</dbReference>
<evidence type="ECO:0000256" key="1">
    <source>
        <dbReference type="SAM" id="MobiDB-lite"/>
    </source>
</evidence>
<feature type="compositionally biased region" description="Polar residues" evidence="1">
    <location>
        <begin position="25"/>
        <end position="40"/>
    </location>
</feature>
<accession>A0A9W9RKD3</accession>
<name>A0A9W9RKD3_PENBR</name>
<keyword evidence="4" id="KW-1185">Reference proteome</keyword>
<sequence>MATRHPFAGEHDQVSDYEPLARSSIEGTHSTSRPRTPLSQKSRDDLANLEDRASPSQGASYSPPTSIPQGNLSARRNIIPDTWTFEGIAIIFSVLCFIAIVVVLQVYDQKTRPALHYGITLNAIVSILTTASKSALLFVVGECIGQLKWVWFYKGDERRKLGDMQLFDSASRGPMGSLIMTFQHRGASLVSLGGIVLVCALAIDPFMQQILVYPLRPTVIAIGTQRAAAKQAFNLIPDALGMNMQDVVFTGAWSHDFEVAPSCPSGNCTWPAFKSIGMCSQCEDVTSNATLRCDSLQLNASTTGDYNASCNIYNGNGQRGFFSVSVEQYGNISDSIYVSFPQDIVWTPYTLTKYISNDTYAGIQNPQYVVSHAHILLAQNDTAGLAPLRNMSNALKTTVKQCALALCSRTYQITVTNGTASTNISAPDYGHVWRGPGISPQYAMCWKPGKDEPVPVPNITATTWANQSEFAFCQASYYSLNGYFSGQVTNSLSMDNASATWFSFQVGSSLGSGNPNVPKIVRTGLDVVMRNVAASFTKAGLAGSNDTVAGTMMGTEVYVSVNWLWIILPAVLTVMGVVFFILTMMINRTQRLDLWKSSILAVLFHGLDNMGKREAKIPCARVGQMEEVAEQMMVKLMPLGDEPRLALKSQAELGD</sequence>